<keyword evidence="2" id="KW-0378">Hydrolase</keyword>
<sequence>MKNLKLLPLLALAGATLSLSSCSKKEDAAVAPAAVSQDTMAQITALGFSTQGVKAVEGGYVVEGDMLLTPELLASAPGYSTLRVGQDEQYRTTNLVTGLPRVLTVSISSSFPSAYVSAIDEAIRRYNAAGLRLTFRRITSGTANLPIKYSSNLGAGVLGQSGGFPSGGNPAPGFTLVPNVINSSNVNYIATIMAHEMGHCIGMRHTDYFNRAYSCGGSASNEGASSVGAILIPGTPSGADPSSWMLACVGNGVNRPFTANDLTALNYIY</sequence>
<evidence type="ECO:0000256" key="1">
    <source>
        <dbReference type="SAM" id="SignalP"/>
    </source>
</evidence>
<name>A0ABS3QGP0_9BACT</name>
<reference evidence="2 3" key="1">
    <citation type="submission" date="2021-03" db="EMBL/GenBank/DDBJ databases">
        <authorList>
            <person name="Kim M.K."/>
        </authorList>
    </citation>
    <scope>NUCLEOTIDE SEQUENCE [LARGE SCALE GENOMIC DNA]</scope>
    <source>
        <strain evidence="2 3">BT442</strain>
    </source>
</reference>
<dbReference type="InterPro" id="IPR024079">
    <property type="entry name" value="MetalloPept_cat_dom_sf"/>
</dbReference>
<dbReference type="RefSeq" id="WP_208175955.1">
    <property type="nucleotide sequence ID" value="NZ_JAGETZ010000006.1"/>
</dbReference>
<protein>
    <submittedName>
        <fullName evidence="2">Protease</fullName>
    </submittedName>
</protein>
<dbReference type="Gene3D" id="3.40.390.10">
    <property type="entry name" value="Collagenase (Catalytic Domain)"/>
    <property type="match status" value="1"/>
</dbReference>
<evidence type="ECO:0000313" key="2">
    <source>
        <dbReference type="EMBL" id="MBO2010327.1"/>
    </source>
</evidence>
<proteinExistence type="predicted"/>
<dbReference type="InterPro" id="IPR024653">
    <property type="entry name" value="Peptidase_M10/M27/M57"/>
</dbReference>
<dbReference type="GO" id="GO:0006508">
    <property type="term" value="P:proteolysis"/>
    <property type="evidence" value="ECO:0007669"/>
    <property type="project" value="UniProtKB-KW"/>
</dbReference>
<comment type="caution">
    <text evidence="2">The sequence shown here is derived from an EMBL/GenBank/DDBJ whole genome shotgun (WGS) entry which is preliminary data.</text>
</comment>
<keyword evidence="3" id="KW-1185">Reference proteome</keyword>
<organism evidence="2 3">
    <name type="scientific">Hymenobacter negativus</name>
    <dbReference type="NCBI Taxonomy" id="2795026"/>
    <lineage>
        <taxon>Bacteria</taxon>
        <taxon>Pseudomonadati</taxon>
        <taxon>Bacteroidota</taxon>
        <taxon>Cytophagia</taxon>
        <taxon>Cytophagales</taxon>
        <taxon>Hymenobacteraceae</taxon>
        <taxon>Hymenobacter</taxon>
    </lineage>
</organism>
<dbReference type="Pfam" id="PF12388">
    <property type="entry name" value="Peptidase_M57"/>
    <property type="match status" value="1"/>
</dbReference>
<dbReference type="PROSITE" id="PS51257">
    <property type="entry name" value="PROKAR_LIPOPROTEIN"/>
    <property type="match status" value="1"/>
</dbReference>
<accession>A0ABS3QGP0</accession>
<gene>
    <name evidence="2" type="ORF">J4E00_14795</name>
</gene>
<dbReference type="EMBL" id="JAGETZ010000006">
    <property type="protein sequence ID" value="MBO2010327.1"/>
    <property type="molecule type" value="Genomic_DNA"/>
</dbReference>
<feature type="signal peptide" evidence="1">
    <location>
        <begin position="1"/>
        <end position="21"/>
    </location>
</feature>
<feature type="chain" id="PRO_5045520609" evidence="1">
    <location>
        <begin position="22"/>
        <end position="269"/>
    </location>
</feature>
<dbReference type="Proteomes" id="UP000664369">
    <property type="component" value="Unassembled WGS sequence"/>
</dbReference>
<evidence type="ECO:0000313" key="3">
    <source>
        <dbReference type="Proteomes" id="UP000664369"/>
    </source>
</evidence>
<keyword evidence="1" id="KW-0732">Signal</keyword>
<dbReference type="GO" id="GO:0008233">
    <property type="term" value="F:peptidase activity"/>
    <property type="evidence" value="ECO:0007669"/>
    <property type="project" value="UniProtKB-KW"/>
</dbReference>
<keyword evidence="2" id="KW-0645">Protease</keyword>
<dbReference type="SUPFAM" id="SSF55486">
    <property type="entry name" value="Metalloproteases ('zincins'), catalytic domain"/>
    <property type="match status" value="1"/>
</dbReference>